<feature type="transmembrane region" description="Helical" evidence="13">
    <location>
        <begin position="291"/>
        <end position="309"/>
    </location>
</feature>
<evidence type="ECO:0000256" key="11">
    <source>
        <dbReference type="ARBA" id="ARBA00023166"/>
    </source>
</evidence>
<dbReference type="GO" id="GO:0005789">
    <property type="term" value="C:endoplasmic reticulum membrane"/>
    <property type="evidence" value="ECO:0007669"/>
    <property type="project" value="TreeGrafter"/>
</dbReference>
<evidence type="ECO:0000256" key="7">
    <source>
        <dbReference type="ARBA" id="ARBA00023002"/>
    </source>
</evidence>
<dbReference type="AlphaFoldDB" id="A0AAN7BKX7"/>
<dbReference type="InterPro" id="IPR018083">
    <property type="entry name" value="Sterol_reductase_CS"/>
</dbReference>
<dbReference type="PANTHER" id="PTHR21257">
    <property type="entry name" value="DELTA(14)-STEROL REDUCTASE"/>
    <property type="match status" value="1"/>
</dbReference>
<evidence type="ECO:0000256" key="6">
    <source>
        <dbReference type="ARBA" id="ARBA00022989"/>
    </source>
</evidence>
<dbReference type="InterPro" id="IPR001171">
    <property type="entry name" value="ERG24_DHCR-like"/>
</dbReference>
<reference evidence="14" key="1">
    <citation type="journal article" date="2023" name="Mol. Phylogenet. Evol.">
        <title>Genome-scale phylogeny and comparative genomics of the fungal order Sordariales.</title>
        <authorList>
            <person name="Hensen N."/>
            <person name="Bonometti L."/>
            <person name="Westerberg I."/>
            <person name="Brannstrom I.O."/>
            <person name="Guillou S."/>
            <person name="Cros-Aarteil S."/>
            <person name="Calhoun S."/>
            <person name="Haridas S."/>
            <person name="Kuo A."/>
            <person name="Mondo S."/>
            <person name="Pangilinan J."/>
            <person name="Riley R."/>
            <person name="LaButti K."/>
            <person name="Andreopoulos B."/>
            <person name="Lipzen A."/>
            <person name="Chen C."/>
            <person name="Yan M."/>
            <person name="Daum C."/>
            <person name="Ng V."/>
            <person name="Clum A."/>
            <person name="Steindorff A."/>
            <person name="Ohm R.A."/>
            <person name="Martin F."/>
            <person name="Silar P."/>
            <person name="Natvig D.O."/>
            <person name="Lalanne C."/>
            <person name="Gautier V."/>
            <person name="Ament-Velasquez S.L."/>
            <person name="Kruys A."/>
            <person name="Hutchinson M.I."/>
            <person name="Powell A.J."/>
            <person name="Barry K."/>
            <person name="Miller A.N."/>
            <person name="Grigoriev I.V."/>
            <person name="Debuchy R."/>
            <person name="Gladieux P."/>
            <person name="Hiltunen Thoren M."/>
            <person name="Johannesson H."/>
        </authorList>
    </citation>
    <scope>NUCLEOTIDE SEQUENCE</scope>
    <source>
        <strain evidence="14">CBS 990.96</strain>
    </source>
</reference>
<name>A0AAN7BKX7_9PEZI</name>
<keyword evidence="7 13" id="KW-0560">Oxidoreductase</keyword>
<gene>
    <name evidence="14" type="ORF">QBC38DRAFT_483687</name>
</gene>
<evidence type="ECO:0000256" key="8">
    <source>
        <dbReference type="ARBA" id="ARBA00023011"/>
    </source>
</evidence>
<dbReference type="GO" id="GO:0050613">
    <property type="term" value="F:Delta14-sterol reductase activity"/>
    <property type="evidence" value="ECO:0007669"/>
    <property type="project" value="TreeGrafter"/>
</dbReference>
<feature type="transmembrane region" description="Helical" evidence="13">
    <location>
        <begin position="84"/>
        <end position="102"/>
    </location>
</feature>
<proteinExistence type="inferred from homology"/>
<dbReference type="Gene3D" id="1.20.120.1630">
    <property type="match status" value="1"/>
</dbReference>
<keyword evidence="3 13" id="KW-0444">Lipid biosynthesis</keyword>
<evidence type="ECO:0000256" key="12">
    <source>
        <dbReference type="ARBA" id="ARBA00023221"/>
    </source>
</evidence>
<evidence type="ECO:0000256" key="13">
    <source>
        <dbReference type="RuleBase" id="RU369120"/>
    </source>
</evidence>
<feature type="transmembrane region" description="Helical" evidence="13">
    <location>
        <begin position="321"/>
        <end position="340"/>
    </location>
</feature>
<evidence type="ECO:0000313" key="14">
    <source>
        <dbReference type="EMBL" id="KAK4225190.1"/>
    </source>
</evidence>
<organism evidence="14 15">
    <name type="scientific">Podospora fimiseda</name>
    <dbReference type="NCBI Taxonomy" id="252190"/>
    <lineage>
        <taxon>Eukaryota</taxon>
        <taxon>Fungi</taxon>
        <taxon>Dikarya</taxon>
        <taxon>Ascomycota</taxon>
        <taxon>Pezizomycotina</taxon>
        <taxon>Sordariomycetes</taxon>
        <taxon>Sordariomycetidae</taxon>
        <taxon>Sordariales</taxon>
        <taxon>Podosporaceae</taxon>
        <taxon>Podospora</taxon>
    </lineage>
</organism>
<dbReference type="PANTHER" id="PTHR21257:SF52">
    <property type="entry name" value="DELTA(14)-STEROL REDUCTASE TM7SF2"/>
    <property type="match status" value="1"/>
</dbReference>
<reference evidence="14" key="2">
    <citation type="submission" date="2023-05" db="EMBL/GenBank/DDBJ databases">
        <authorList>
            <consortium name="Lawrence Berkeley National Laboratory"/>
            <person name="Steindorff A."/>
            <person name="Hensen N."/>
            <person name="Bonometti L."/>
            <person name="Westerberg I."/>
            <person name="Brannstrom I.O."/>
            <person name="Guillou S."/>
            <person name="Cros-Aarteil S."/>
            <person name="Calhoun S."/>
            <person name="Haridas S."/>
            <person name="Kuo A."/>
            <person name="Mondo S."/>
            <person name="Pangilinan J."/>
            <person name="Riley R."/>
            <person name="Labutti K."/>
            <person name="Andreopoulos B."/>
            <person name="Lipzen A."/>
            <person name="Chen C."/>
            <person name="Yanf M."/>
            <person name="Daum C."/>
            <person name="Ng V."/>
            <person name="Clum A."/>
            <person name="Ohm R."/>
            <person name="Martin F."/>
            <person name="Silar P."/>
            <person name="Natvig D."/>
            <person name="Lalanne C."/>
            <person name="Gautier V."/>
            <person name="Ament-Velasquez S.L."/>
            <person name="Kruys A."/>
            <person name="Hutchinson M.I."/>
            <person name="Powell A.J."/>
            <person name="Barry K."/>
            <person name="Miller A.N."/>
            <person name="Grigoriev I.V."/>
            <person name="Debuchy R."/>
            <person name="Gladieux P."/>
            <person name="Thoren M.H."/>
            <person name="Johannesson H."/>
        </authorList>
    </citation>
    <scope>NUCLEOTIDE SEQUENCE</scope>
    <source>
        <strain evidence="14">CBS 990.96</strain>
    </source>
</reference>
<evidence type="ECO:0000256" key="10">
    <source>
        <dbReference type="ARBA" id="ARBA00023136"/>
    </source>
</evidence>
<keyword evidence="12 13" id="KW-0753">Steroid metabolism</keyword>
<comment type="caution">
    <text evidence="14">The sequence shown here is derived from an EMBL/GenBank/DDBJ whole genome shotgun (WGS) entry which is preliminary data.</text>
</comment>
<dbReference type="EMBL" id="MU865373">
    <property type="protein sequence ID" value="KAK4225190.1"/>
    <property type="molecule type" value="Genomic_DNA"/>
</dbReference>
<accession>A0AAN7BKX7</accession>
<evidence type="ECO:0000256" key="2">
    <source>
        <dbReference type="ARBA" id="ARBA00005402"/>
    </source>
</evidence>
<sequence>MAPKTSKKQVARKHEKFEYEFLGVFGAGFISTVLAPLLYAFAFACNDISGCPAPSLLHPKTLDWDVLKKEVGWPGVSGLLSWEVMGWTLAFYLFSAILYRILPATETVGTTLRNGGRLKYRLNAFSSTLATLAICAAGTIAQGADFPVWTFITDNYIQLLTANVVISYALATFVYIRSFSVKPGNPEFRELAAGGVSGNILYDWFIGRELNPRIALPLIGEIDIKEFMELRPGMMSYILLNCAFIAKQYRLYGYVTDSIVFVAAIQTFYVFDGQYMEPAVLTTMDITTDGFGFMLSFGDLVWVPFLYTQQARYLAVHPQELGPWGLAGVGAVLAVSFAIFRLSNSQKNAFRTNPNDPKLAHLKYMETKAGTRLLISGWWGIARHINYLGDWMQAWPYSLPTGLAGYTILSAGSKAVAGATRMLDGRQVIAGEAKGWGIIFTYMYVLYFAILLIHRDRRDDEKCSKKYGEDWEKYKKIVRWRIIPYIY</sequence>
<evidence type="ECO:0000256" key="3">
    <source>
        <dbReference type="ARBA" id="ARBA00022516"/>
    </source>
</evidence>
<feature type="transmembrane region" description="Helical" evidence="13">
    <location>
        <begin position="435"/>
        <end position="453"/>
    </location>
</feature>
<evidence type="ECO:0000256" key="9">
    <source>
        <dbReference type="ARBA" id="ARBA00023098"/>
    </source>
</evidence>
<keyword evidence="8 13" id="KW-0756">Sterol biosynthesis</keyword>
<comment type="similarity">
    <text evidence="2 13">Belongs to the ERG4/ERG24 family.</text>
</comment>
<keyword evidence="9 13" id="KW-0443">Lipid metabolism</keyword>
<evidence type="ECO:0000256" key="1">
    <source>
        <dbReference type="ARBA" id="ARBA00004141"/>
    </source>
</evidence>
<feature type="transmembrane region" description="Helical" evidence="13">
    <location>
        <begin position="251"/>
        <end position="271"/>
    </location>
</feature>
<keyword evidence="5 13" id="KW-0752">Steroid biosynthesis</keyword>
<dbReference type="PROSITE" id="PS01017">
    <property type="entry name" value="STEROL_REDUCT_1"/>
    <property type="match status" value="1"/>
</dbReference>
<keyword evidence="11 13" id="KW-1207">Sterol metabolism</keyword>
<comment type="subcellular location">
    <subcellularLocation>
        <location evidence="1">Membrane</location>
        <topology evidence="1">Multi-pass membrane protein</topology>
    </subcellularLocation>
</comment>
<evidence type="ECO:0000256" key="5">
    <source>
        <dbReference type="ARBA" id="ARBA00022955"/>
    </source>
</evidence>
<evidence type="ECO:0000313" key="15">
    <source>
        <dbReference type="Proteomes" id="UP001301958"/>
    </source>
</evidence>
<dbReference type="GO" id="GO:0006696">
    <property type="term" value="P:ergosterol biosynthetic process"/>
    <property type="evidence" value="ECO:0007669"/>
    <property type="project" value="TreeGrafter"/>
</dbReference>
<keyword evidence="6 13" id="KW-1133">Transmembrane helix</keyword>
<feature type="transmembrane region" description="Helical" evidence="13">
    <location>
        <begin position="21"/>
        <end position="42"/>
    </location>
</feature>
<keyword evidence="15" id="KW-1185">Reference proteome</keyword>
<keyword evidence="10 13" id="KW-0472">Membrane</keyword>
<feature type="transmembrane region" description="Helical" evidence="13">
    <location>
        <begin position="156"/>
        <end position="176"/>
    </location>
</feature>
<evidence type="ECO:0000256" key="4">
    <source>
        <dbReference type="ARBA" id="ARBA00022692"/>
    </source>
</evidence>
<dbReference type="Proteomes" id="UP001301958">
    <property type="component" value="Unassembled WGS sequence"/>
</dbReference>
<dbReference type="PROSITE" id="PS01018">
    <property type="entry name" value="STEROL_REDUCT_2"/>
    <property type="match status" value="1"/>
</dbReference>
<keyword evidence="4 13" id="KW-0812">Transmembrane</keyword>
<feature type="transmembrane region" description="Helical" evidence="13">
    <location>
        <begin position="122"/>
        <end position="144"/>
    </location>
</feature>
<protein>
    <recommendedName>
        <fullName evidence="13">Delta(14)-sterol reductase</fullName>
    </recommendedName>
    <alternativeName>
        <fullName evidence="13">C-14 sterol reductase</fullName>
    </alternativeName>
    <alternativeName>
        <fullName evidence="13">Sterol C14-reductase</fullName>
    </alternativeName>
</protein>
<dbReference type="Pfam" id="PF01222">
    <property type="entry name" value="ERG4_ERG24"/>
    <property type="match status" value="1"/>
</dbReference>